<gene>
    <name evidence="5" type="ORF">DD235_08320</name>
</gene>
<dbReference type="GO" id="GO:0015074">
    <property type="term" value="P:DNA integration"/>
    <property type="evidence" value="ECO:0007669"/>
    <property type="project" value="UniProtKB-KW"/>
</dbReference>
<dbReference type="Pfam" id="PF00589">
    <property type="entry name" value="Phage_integrase"/>
    <property type="match status" value="1"/>
</dbReference>
<name>A0A2V1K185_9BURK</name>
<dbReference type="RefSeq" id="WP_109061620.1">
    <property type="nucleotide sequence ID" value="NZ_QETA01000003.1"/>
</dbReference>
<dbReference type="EMBL" id="QETA01000003">
    <property type="protein sequence ID" value="PWF23005.1"/>
    <property type="molecule type" value="Genomic_DNA"/>
</dbReference>
<comment type="caution">
    <text evidence="5">The sequence shown here is derived from an EMBL/GenBank/DDBJ whole genome shotgun (WGS) entry which is preliminary data.</text>
</comment>
<keyword evidence="2" id="KW-0238">DNA-binding</keyword>
<feature type="domain" description="Tyr recombinase" evidence="4">
    <location>
        <begin position="178"/>
        <end position="364"/>
    </location>
</feature>
<evidence type="ECO:0000256" key="3">
    <source>
        <dbReference type="ARBA" id="ARBA00023172"/>
    </source>
</evidence>
<dbReference type="PANTHER" id="PTHR30349">
    <property type="entry name" value="PHAGE INTEGRASE-RELATED"/>
    <property type="match status" value="1"/>
</dbReference>
<dbReference type="Gene3D" id="1.10.150.130">
    <property type="match status" value="1"/>
</dbReference>
<evidence type="ECO:0000313" key="5">
    <source>
        <dbReference type="EMBL" id="PWF23005.1"/>
    </source>
</evidence>
<dbReference type="PROSITE" id="PS51898">
    <property type="entry name" value="TYR_RECOMBINASE"/>
    <property type="match status" value="1"/>
</dbReference>
<dbReference type="PANTHER" id="PTHR30349:SF94">
    <property type="entry name" value="INTEGRASE_RECOMBINASE HI_1414-RELATED"/>
    <property type="match status" value="1"/>
</dbReference>
<dbReference type="InterPro" id="IPR002104">
    <property type="entry name" value="Integrase_catalytic"/>
</dbReference>
<evidence type="ECO:0000313" key="6">
    <source>
        <dbReference type="Proteomes" id="UP000245212"/>
    </source>
</evidence>
<dbReference type="GO" id="GO:0003677">
    <property type="term" value="F:DNA binding"/>
    <property type="evidence" value="ECO:0007669"/>
    <property type="project" value="UniProtKB-KW"/>
</dbReference>
<dbReference type="Proteomes" id="UP000245212">
    <property type="component" value="Unassembled WGS sequence"/>
</dbReference>
<accession>A0A2V1K185</accession>
<protein>
    <submittedName>
        <fullName evidence="5">Integrase</fullName>
    </submittedName>
</protein>
<dbReference type="GO" id="GO:0006310">
    <property type="term" value="P:DNA recombination"/>
    <property type="evidence" value="ECO:0007669"/>
    <property type="project" value="UniProtKB-KW"/>
</dbReference>
<sequence length="364" mass="41079">MATFRKRGPYQWEAQIRKRGYPAQSKTFNTKAEAEAWAKMIESEMARGVWLSRGEAESTTLREALERYQAEIVPHKKGKVQEDSIIRMLLTLPLALRPLASIRGADIASLRDAWLQDYAPATVLRRLAVLSHVFSVARKEWGMESLSNPVEVVRKPAANNARVRRVVTLQGAVLDAGDEARQIQDGELERVMAASSSALLPSIIRLAVETAMRRGEIVGLRWEHIDLERRVAHLPATKNGSARDVPLSSRAVAVLQALRDGLDAKEQRQGAVFAVRPDGVTRAFERAVQRARGWYEVECKDAGTRPRDGFLVDLRFHDLRHEATSRLAEVFPMHELTKITGHRDPRMLMRYYHPSAESLAKRLK</sequence>
<organism evidence="5 6">
    <name type="scientific">Corticimicrobacter populi</name>
    <dbReference type="NCBI Taxonomy" id="2175229"/>
    <lineage>
        <taxon>Bacteria</taxon>
        <taxon>Pseudomonadati</taxon>
        <taxon>Pseudomonadota</taxon>
        <taxon>Betaproteobacteria</taxon>
        <taxon>Burkholderiales</taxon>
        <taxon>Alcaligenaceae</taxon>
        <taxon>Corticimicrobacter</taxon>
    </lineage>
</organism>
<reference evidence="6" key="1">
    <citation type="submission" date="2018-05" db="EMBL/GenBank/DDBJ databases">
        <authorList>
            <person name="Li Y."/>
        </authorList>
    </citation>
    <scope>NUCLEOTIDE SEQUENCE [LARGE SCALE GENOMIC DNA]</scope>
    <source>
        <strain evidence="6">3d-2-2</strain>
    </source>
</reference>
<dbReference type="InterPro" id="IPR010998">
    <property type="entry name" value="Integrase_recombinase_N"/>
</dbReference>
<evidence type="ECO:0000256" key="2">
    <source>
        <dbReference type="ARBA" id="ARBA00023125"/>
    </source>
</evidence>
<dbReference type="AlphaFoldDB" id="A0A2V1K185"/>
<evidence type="ECO:0000256" key="1">
    <source>
        <dbReference type="ARBA" id="ARBA00022908"/>
    </source>
</evidence>
<dbReference type="InterPro" id="IPR013762">
    <property type="entry name" value="Integrase-like_cat_sf"/>
</dbReference>
<dbReference type="SUPFAM" id="SSF56349">
    <property type="entry name" value="DNA breaking-rejoining enzymes"/>
    <property type="match status" value="1"/>
</dbReference>
<dbReference type="InterPro" id="IPR011010">
    <property type="entry name" value="DNA_brk_join_enz"/>
</dbReference>
<dbReference type="InterPro" id="IPR050090">
    <property type="entry name" value="Tyrosine_recombinase_XerCD"/>
</dbReference>
<dbReference type="CDD" id="cd00796">
    <property type="entry name" value="INT_Rci_Hp1_C"/>
    <property type="match status" value="1"/>
</dbReference>
<keyword evidence="1" id="KW-0229">DNA integration</keyword>
<keyword evidence="6" id="KW-1185">Reference proteome</keyword>
<proteinExistence type="predicted"/>
<dbReference type="Gene3D" id="1.10.443.10">
    <property type="entry name" value="Intergrase catalytic core"/>
    <property type="match status" value="1"/>
</dbReference>
<evidence type="ECO:0000259" key="4">
    <source>
        <dbReference type="PROSITE" id="PS51898"/>
    </source>
</evidence>
<keyword evidence="3" id="KW-0233">DNA recombination</keyword>